<organism evidence="1 2">
    <name type="scientific">Clostridium perfringens</name>
    <dbReference type="NCBI Taxonomy" id="1502"/>
    <lineage>
        <taxon>Bacteria</taxon>
        <taxon>Bacillati</taxon>
        <taxon>Bacillota</taxon>
        <taxon>Clostridia</taxon>
        <taxon>Eubacteriales</taxon>
        <taxon>Clostridiaceae</taxon>
        <taxon>Clostridium</taxon>
    </lineage>
</organism>
<dbReference type="NCBIfam" id="TIGR03309">
    <property type="entry name" value="matur_yqeB"/>
    <property type="match status" value="1"/>
</dbReference>
<name>A0A127EF50_CLOPF</name>
<dbReference type="EMBL" id="CP010994">
    <property type="protein sequence ID" value="AMN34581.1"/>
    <property type="molecule type" value="Genomic_DNA"/>
</dbReference>
<dbReference type="PATRIC" id="fig|1502.177.peg.388"/>
<dbReference type="AlphaFoldDB" id="A0A127EF50"/>
<evidence type="ECO:0000313" key="2">
    <source>
        <dbReference type="Proteomes" id="UP000070260"/>
    </source>
</evidence>
<reference evidence="1 2" key="1">
    <citation type="journal article" date="2016" name="PLoS ONE">
        <title>Plasmid Characterization and Chromosome Analysis of Two netF+ Clostridium perfringens Isolates Associated with Foal and Canine Necrotizing Enteritis.</title>
        <authorList>
            <person name="Mehdizadeh Gohari I."/>
            <person name="Kropinski A.M."/>
            <person name="Weese S.J."/>
            <person name="Parreira V.R."/>
            <person name="Whitehead A.E."/>
            <person name="Boerlin P."/>
            <person name="Prescott J.F."/>
        </authorList>
    </citation>
    <scope>NUCLEOTIDE SEQUENCE [LARGE SCALE GENOMIC DNA]</scope>
    <source>
        <strain evidence="1 2">JP838</strain>
    </source>
</reference>
<dbReference type="RefSeq" id="WP_061426285.1">
    <property type="nucleotide sequence ID" value="NZ_CATNZO010000001.1"/>
</dbReference>
<dbReference type="OrthoDB" id="9815497at2"/>
<accession>A0A127EF50</accession>
<dbReference type="Proteomes" id="UP000070260">
    <property type="component" value="Chromosome"/>
</dbReference>
<evidence type="ECO:0000313" key="1">
    <source>
        <dbReference type="EMBL" id="AMN34581.1"/>
    </source>
</evidence>
<sequence length="267" mass="29192">MSEIVVVRGAGDIATGAIQKLNRSGFKVVALEIEKPTSIRRRVCLSEAMYESEFKVEDVVAKRADSYNEIFSILNENKVCIVNDISGEIIKKIKPMAVVDATLCKKNIGTNRSMADITVALGPGYIAGKDVDIVVETNRGHNLGRLIFNGSAAKNTGVPGIIEGFGIERVIYSPCEGNIEIIKDIGSIVEEGETICIVGDKYVRASLTGVIRGMIRNGFYVNKGLKIADIDPRINQKKNCDLISDKARCIGGAVLESIMMLRQWRNR</sequence>
<gene>
    <name evidence="1" type="ORF">JFP838_02040</name>
</gene>
<proteinExistence type="predicted"/>
<protein>
    <submittedName>
        <fullName evidence="1">Molybdenum hydroxylase</fullName>
    </submittedName>
</protein>
<dbReference type="InterPro" id="IPR017695">
    <property type="entry name" value="Se-dep_Mo_hydrolase_YqeB"/>
</dbReference>